<dbReference type="SUPFAM" id="SSF89095">
    <property type="entry name" value="GatB/YqeY motif"/>
    <property type="match status" value="1"/>
</dbReference>
<dbReference type="InterPro" id="IPR003789">
    <property type="entry name" value="Asn/Gln_tRNA_amidoTrase-B-like"/>
</dbReference>
<evidence type="ECO:0000313" key="2">
    <source>
        <dbReference type="Proteomes" id="UP000229839"/>
    </source>
</evidence>
<dbReference type="Gene3D" id="1.10.10.410">
    <property type="match status" value="1"/>
</dbReference>
<dbReference type="RefSeq" id="WP_100128481.1">
    <property type="nucleotide sequence ID" value="NZ_CADDYI010000003.1"/>
</dbReference>
<evidence type="ECO:0000313" key="1">
    <source>
        <dbReference type="EMBL" id="PIT69849.1"/>
    </source>
</evidence>
<comment type="caution">
    <text evidence="1">The sequence shown here is derived from an EMBL/GenBank/DDBJ whole genome shotgun (WGS) entry which is preliminary data.</text>
</comment>
<accession>A0A2M6UUI5</accession>
<keyword evidence="1" id="KW-0808">Transferase</keyword>
<organism evidence="1 2">
    <name type="scientific">Bartonella tribocorum</name>
    <dbReference type="NCBI Taxonomy" id="85701"/>
    <lineage>
        <taxon>Bacteria</taxon>
        <taxon>Pseudomonadati</taxon>
        <taxon>Pseudomonadota</taxon>
        <taxon>Alphaproteobacteria</taxon>
        <taxon>Hyphomicrobiales</taxon>
        <taxon>Bartonellaceae</taxon>
        <taxon>Bartonella</taxon>
    </lineage>
</organism>
<sequence length="150" mass="17490">MLRDQIDGALKAALKAQDSIRLATLRLMDAAVRDRDILYYDEGRREVDDQQIQSVFTKMLQQREALMRAHKESGCLELAEKEQAEIDVIREFLPYQLKEIEVEQVICEALEQTKAEKLRDIGKVMAWIKERYAGQMNFSKVCNSLRKKLQ</sequence>
<name>A0A2M6UUI5_9HYPH</name>
<dbReference type="PANTHER" id="PTHR28055">
    <property type="entry name" value="ALTERED INHERITANCE OF MITOCHONDRIA PROTEIN 41, MITOCHONDRIAL"/>
    <property type="match status" value="1"/>
</dbReference>
<dbReference type="InterPro" id="IPR023168">
    <property type="entry name" value="GatB_Yqey_C_2"/>
</dbReference>
<dbReference type="OrthoDB" id="9788127at2"/>
<dbReference type="PANTHER" id="PTHR28055:SF1">
    <property type="entry name" value="ALTERED INHERITANCE OF MITOCHONDRIA PROTEIN 41, MITOCHONDRIAL"/>
    <property type="match status" value="1"/>
</dbReference>
<dbReference type="InterPro" id="IPR042184">
    <property type="entry name" value="YqeY/Aim41_N"/>
</dbReference>
<protein>
    <submittedName>
        <fullName evidence="1">Glutamyl-tRNA amidotransferase</fullName>
    </submittedName>
</protein>
<dbReference type="GO" id="GO:0016740">
    <property type="term" value="F:transferase activity"/>
    <property type="evidence" value="ECO:0007669"/>
    <property type="project" value="UniProtKB-KW"/>
</dbReference>
<gene>
    <name evidence="1" type="ORF">CER18_02230</name>
</gene>
<dbReference type="Proteomes" id="UP000229839">
    <property type="component" value="Unassembled WGS sequence"/>
</dbReference>
<dbReference type="AlphaFoldDB" id="A0A2M6UUI5"/>
<dbReference type="EMBL" id="NJGE01000003">
    <property type="protein sequence ID" value="PIT69849.1"/>
    <property type="molecule type" value="Genomic_DNA"/>
</dbReference>
<dbReference type="GO" id="GO:0016884">
    <property type="term" value="F:carbon-nitrogen ligase activity, with glutamine as amido-N-donor"/>
    <property type="evidence" value="ECO:0007669"/>
    <property type="project" value="InterPro"/>
</dbReference>
<dbReference type="InterPro" id="IPR019004">
    <property type="entry name" value="YqeY/Aim41"/>
</dbReference>
<reference evidence="1 2" key="1">
    <citation type="submission" date="2017-06" db="EMBL/GenBank/DDBJ databases">
        <title>Draft genome of Bartonella tribocorum strain L103, isolated from a rodent in Laos.</title>
        <authorList>
            <person name="Hadjadj L."/>
            <person name="Jiyipong T."/>
            <person name="Morand S."/>
            <person name="Diene S.M."/>
            <person name="Rolain J.-M."/>
        </authorList>
    </citation>
    <scope>NUCLEOTIDE SEQUENCE [LARGE SCALE GENOMIC DNA]</scope>
    <source>
        <strain evidence="1 2">L103</strain>
    </source>
</reference>
<dbReference type="Gene3D" id="1.10.1510.10">
    <property type="entry name" value="Uncharacterised protein YqeY/AIM41 PF09424, N-terminal domain"/>
    <property type="match status" value="1"/>
</dbReference>
<dbReference type="STRING" id="85701.BM1374166_01557"/>
<dbReference type="Pfam" id="PF09424">
    <property type="entry name" value="YqeY"/>
    <property type="match status" value="1"/>
</dbReference>
<proteinExistence type="predicted"/>